<name>A0A4S3JQY3_9EURO</name>
<comment type="caution">
    <text evidence="1">The sequence shown here is derived from an EMBL/GenBank/DDBJ whole genome shotgun (WGS) entry which is preliminary data.</text>
</comment>
<proteinExistence type="predicted"/>
<evidence type="ECO:0000313" key="2">
    <source>
        <dbReference type="Proteomes" id="UP000308092"/>
    </source>
</evidence>
<organism evidence="1 2">
    <name type="scientific">Aspergillus tanneri</name>
    <dbReference type="NCBI Taxonomy" id="1220188"/>
    <lineage>
        <taxon>Eukaryota</taxon>
        <taxon>Fungi</taxon>
        <taxon>Dikarya</taxon>
        <taxon>Ascomycota</taxon>
        <taxon>Pezizomycotina</taxon>
        <taxon>Eurotiomycetes</taxon>
        <taxon>Eurotiomycetidae</taxon>
        <taxon>Eurotiales</taxon>
        <taxon>Aspergillaceae</taxon>
        <taxon>Aspergillus</taxon>
        <taxon>Aspergillus subgen. Circumdati</taxon>
    </lineage>
</organism>
<dbReference type="EMBL" id="SOSA01000054">
    <property type="protein sequence ID" value="THC98096.1"/>
    <property type="molecule type" value="Genomic_DNA"/>
</dbReference>
<protein>
    <submittedName>
        <fullName evidence="1">Uncharacterized protein</fullName>
    </submittedName>
</protein>
<dbReference type="AlphaFoldDB" id="A0A4S3JQY3"/>
<gene>
    <name evidence="1" type="ORF">EYZ11_002448</name>
</gene>
<accession>A0A4S3JQY3</accession>
<evidence type="ECO:0000313" key="1">
    <source>
        <dbReference type="EMBL" id="THC98096.1"/>
    </source>
</evidence>
<dbReference type="VEuPathDB" id="FungiDB:EYZ11_002448"/>
<keyword evidence="2" id="KW-1185">Reference proteome</keyword>
<reference evidence="1 2" key="1">
    <citation type="submission" date="2019-03" db="EMBL/GenBank/DDBJ databases">
        <title>The genome sequence of a newly discovered highly antifungal drug resistant Aspergillus species, Aspergillus tanneri NIH 1004.</title>
        <authorList>
            <person name="Mounaud S."/>
            <person name="Singh I."/>
            <person name="Joardar V."/>
            <person name="Pakala S."/>
            <person name="Pakala S."/>
            <person name="Venepally P."/>
            <person name="Hoover J."/>
            <person name="Nierman W."/>
            <person name="Chung J."/>
            <person name="Losada L."/>
        </authorList>
    </citation>
    <scope>NUCLEOTIDE SEQUENCE [LARGE SCALE GENOMIC DNA]</scope>
    <source>
        <strain evidence="1 2">NIH1004</strain>
    </source>
</reference>
<sequence length="33" mass="3582">MYDNLTPALSMAVSLEVERTLDQSRVPGCAVKS</sequence>
<dbReference type="Proteomes" id="UP000308092">
    <property type="component" value="Unassembled WGS sequence"/>
</dbReference>